<dbReference type="EMBL" id="WUXD01000011">
    <property type="protein sequence ID" value="MBM4627803.1"/>
    <property type="molecule type" value="Genomic_DNA"/>
</dbReference>
<dbReference type="EMBL" id="WVBC01000030">
    <property type="protein sequence ID" value="NKT79636.1"/>
    <property type="molecule type" value="Genomic_DNA"/>
</dbReference>
<dbReference type="InterPro" id="IPR012551">
    <property type="entry name" value="DUF1707_SHOCT-like"/>
</dbReference>
<dbReference type="RefSeq" id="WP_022598566.1">
    <property type="nucleotide sequence ID" value="NZ_AP025268.1"/>
</dbReference>
<evidence type="ECO:0000313" key="8">
    <source>
        <dbReference type="Proteomes" id="UP000808906"/>
    </source>
</evidence>
<dbReference type="EMBL" id="WUXR01000021">
    <property type="protein sequence ID" value="MBM4568567.1"/>
    <property type="molecule type" value="Genomic_DNA"/>
</dbReference>
<organism evidence="2 8">
    <name type="scientific">Rhodococcus hoagii</name>
    <name type="common">Corynebacterium equii</name>
    <dbReference type="NCBI Taxonomy" id="43767"/>
    <lineage>
        <taxon>Bacteria</taxon>
        <taxon>Bacillati</taxon>
        <taxon>Actinomycetota</taxon>
        <taxon>Actinomycetes</taxon>
        <taxon>Mycobacteriales</taxon>
        <taxon>Nocardiaceae</taxon>
        <taxon>Prescottella</taxon>
    </lineage>
</organism>
<dbReference type="Pfam" id="PF08044">
    <property type="entry name" value="DUF1707"/>
    <property type="match status" value="1"/>
</dbReference>
<evidence type="ECO:0000313" key="7">
    <source>
        <dbReference type="Proteomes" id="UP000193518"/>
    </source>
</evidence>
<evidence type="ECO:0000259" key="1">
    <source>
        <dbReference type="Pfam" id="PF08044"/>
    </source>
</evidence>
<dbReference type="PANTHER" id="PTHR40763">
    <property type="entry name" value="MEMBRANE PROTEIN-RELATED"/>
    <property type="match status" value="1"/>
</dbReference>
<reference evidence="2" key="2">
    <citation type="submission" date="2019-11" db="EMBL/GenBank/DDBJ databases">
        <title>Spread of Macrolides and rifampicin resistant Rhodococcus equi in clinical isolates in the USA.</title>
        <authorList>
            <person name="Alvarez-Narvaez S."/>
            <person name="Huber L."/>
            <person name="Cohen N.D."/>
            <person name="Slovis N."/>
            <person name="Greiter M."/>
            <person name="Giguere S."/>
            <person name="Hart K."/>
        </authorList>
    </citation>
    <scope>NUCLEOTIDE SEQUENCE</scope>
    <source>
        <strain evidence="2">Lh_17</strain>
        <strain evidence="3">Lh_38</strain>
    </source>
</reference>
<dbReference type="Proteomes" id="UP000738270">
    <property type="component" value="Unassembled WGS sequence"/>
</dbReference>
<dbReference type="Proteomes" id="UP000193518">
    <property type="component" value="Unassembled WGS sequence"/>
</dbReference>
<dbReference type="PANTHER" id="PTHR40763:SF4">
    <property type="entry name" value="DUF1707 DOMAIN-CONTAINING PROTEIN"/>
    <property type="match status" value="1"/>
</dbReference>
<dbReference type="EMBL" id="LWIC01000006">
    <property type="protein sequence ID" value="ORM25469.1"/>
    <property type="molecule type" value="Genomic_DNA"/>
</dbReference>
<accession>A0A9Q2XYX5</accession>
<dbReference type="AlphaFoldDB" id="A0A9Q2XYX5"/>
<evidence type="ECO:0000313" key="6">
    <source>
        <dbReference type="EMBL" id="ORM25469.1"/>
    </source>
</evidence>
<dbReference type="EMBL" id="WVDC01000007">
    <property type="protein sequence ID" value="NKW43159.1"/>
    <property type="molecule type" value="Genomic_DNA"/>
</dbReference>
<gene>
    <name evidence="6" type="ORF">A5N68_16095</name>
    <name evidence="2" type="ORF">GS441_25095</name>
    <name evidence="3" type="ORF">GS453_13240</name>
    <name evidence="4" type="ORF">GS882_16130</name>
    <name evidence="5" type="ORF">GS947_16490</name>
</gene>
<evidence type="ECO:0000313" key="4">
    <source>
        <dbReference type="EMBL" id="NKT79636.1"/>
    </source>
</evidence>
<dbReference type="Proteomes" id="UP000608063">
    <property type="component" value="Unassembled WGS sequence"/>
</dbReference>
<evidence type="ECO:0000313" key="5">
    <source>
        <dbReference type="EMBL" id="NKW43159.1"/>
    </source>
</evidence>
<reference evidence="4" key="3">
    <citation type="journal article" date="2020" name="Environ. Microbiol.">
        <title>The novel and transferable erm(51) gene confers Macrolides, Lincosamides, and Streptogramins B (MLSB) resistance to clonal Rhodococcus equi in the environment.</title>
        <authorList>
            <person name="Huber L."/>
            <person name="Giguere S."/>
            <person name="Slovis N.M."/>
            <person name="Alvarez-Narvaez S."/>
            <person name="Hart K.A."/>
            <person name="Greiter M."/>
            <person name="Morris E.R.A."/>
            <person name="Cohen N.D."/>
        </authorList>
    </citation>
    <scope>NUCLEOTIDE SEQUENCE</scope>
    <source>
        <strain evidence="4">Lh_116_1</strain>
        <strain evidence="5">Lh_16_1</strain>
    </source>
</reference>
<sequence length="270" mass="28586">MTVSNRLPGRTPTRIRARDVDRTAVRAALDAAFTDGQLSHVEHRRRTEAAQSARTLDDLDRLVGDLQAPPALSGATASTSASTSTSTRWAVALSAAVVVICGIVAVTSDRDVVPASSGASSVELTTAAGFGRMLDDIEHQLGSGEVDRLIVYPEYASISRAVVGAPGSEQSYRYEDGHLTDNGRSPGRTAGVPVDLAELRPNVARLMGLLYGADRTLGVSDPTQVYLIAQRDDDDGSIVSVHVTDENTGAQGFMTVGFDGEVRSVYRADR</sequence>
<evidence type="ECO:0000313" key="3">
    <source>
        <dbReference type="EMBL" id="MBM4627803.1"/>
    </source>
</evidence>
<dbReference type="Proteomes" id="UP000808906">
    <property type="component" value="Unassembled WGS sequence"/>
</dbReference>
<name>A0A9Q2XYX5_RHOHA</name>
<comment type="caution">
    <text evidence="2">The sequence shown here is derived from an EMBL/GenBank/DDBJ whole genome shotgun (WGS) entry which is preliminary data.</text>
</comment>
<reference evidence="6 7" key="1">
    <citation type="journal article" date="2016" name="Genome Biol. Evol.">
        <title>Pangenome and Phylogenomic Analysis of the Pathogenic Actinobacterium Rhodococcus equi.</title>
        <authorList>
            <person name="Anastasi E."/>
            <person name="MacArthur I."/>
            <person name="Scortti M."/>
            <person name="Alvarez S."/>
            <person name="Giguere S."/>
            <person name="Vazquez-Boland J.A."/>
        </authorList>
    </citation>
    <scope>NUCLEOTIDE SEQUENCE [LARGE SCALE GENOMIC DNA]</scope>
    <source>
        <strain evidence="6 7">PAM1271</strain>
    </source>
</reference>
<proteinExistence type="predicted"/>
<feature type="domain" description="DUF1707" evidence="1">
    <location>
        <begin position="15"/>
        <end position="67"/>
    </location>
</feature>
<protein>
    <submittedName>
        <fullName evidence="2">DUF1707 domain-containing protein</fullName>
    </submittedName>
</protein>
<dbReference type="Proteomes" id="UP000603463">
    <property type="component" value="Unassembled WGS sequence"/>
</dbReference>
<evidence type="ECO:0000313" key="2">
    <source>
        <dbReference type="EMBL" id="MBM4568567.1"/>
    </source>
</evidence>